<dbReference type="Pfam" id="PF02878">
    <property type="entry name" value="PGM_PMM_I"/>
    <property type="match status" value="1"/>
</dbReference>
<evidence type="ECO:0000256" key="2">
    <source>
        <dbReference type="ARBA" id="ARBA00010231"/>
    </source>
</evidence>
<evidence type="ECO:0000259" key="7">
    <source>
        <dbReference type="Pfam" id="PF00408"/>
    </source>
</evidence>
<dbReference type="CDD" id="cd03089">
    <property type="entry name" value="PMM_PGM"/>
    <property type="match status" value="1"/>
</dbReference>
<dbReference type="InterPro" id="IPR016055">
    <property type="entry name" value="A-D-PHexomutase_a/b/a-I/II/III"/>
</dbReference>
<feature type="domain" description="Alpha-D-phosphohexomutase alpha/beta/alpha" evidence="10">
    <location>
        <begin position="262"/>
        <end position="370"/>
    </location>
</feature>
<dbReference type="Gene3D" id="3.40.120.10">
    <property type="entry name" value="Alpha-D-Glucose-1,6-Bisphosphate, subunit A, domain 3"/>
    <property type="match status" value="3"/>
</dbReference>
<keyword evidence="12" id="KW-1185">Reference proteome</keyword>
<comment type="caution">
    <text evidence="11">The sequence shown here is derived from an EMBL/GenBank/DDBJ whole genome shotgun (WGS) entry which is preliminary data.</text>
</comment>
<dbReference type="PANTHER" id="PTHR43771:SF1">
    <property type="entry name" value="PHOSPHOMANNOMUTASE"/>
    <property type="match status" value="1"/>
</dbReference>
<comment type="similarity">
    <text evidence="2">Belongs to the phosphohexose mutase family.</text>
</comment>
<dbReference type="InterPro" id="IPR005843">
    <property type="entry name" value="A-D-PHexomutase_C"/>
</dbReference>
<keyword evidence="3" id="KW-0597">Phosphoprotein</keyword>
<dbReference type="SUPFAM" id="SSF53738">
    <property type="entry name" value="Phosphoglucomutase, first 3 domains"/>
    <property type="match status" value="3"/>
</dbReference>
<gene>
    <name evidence="11" type="ORF">M5J20_07195</name>
</gene>
<dbReference type="InterPro" id="IPR036900">
    <property type="entry name" value="A-D-PHexomutase_C_sf"/>
</dbReference>
<reference evidence="11" key="1">
    <citation type="submission" date="2022-05" db="EMBL/GenBank/DDBJ databases">
        <title>Corynebacterium sp. TA-R-1 sp. nov., isolated from human feces.</title>
        <authorList>
            <person name="Shamsuzzaman M."/>
            <person name="Dahal R.H."/>
        </authorList>
    </citation>
    <scope>NUCLEOTIDE SEQUENCE</scope>
    <source>
        <strain evidence="11">TA-R-1</strain>
    </source>
</reference>
<keyword evidence="5" id="KW-0460">Magnesium</keyword>
<sequence>MAITHTGDSLDKLIKAYDIRGVVGETLDEDVARGVGAAFAHILRGEGERTIAVGYDMRPSSPSLAAAFAQGAASQGLDVIELGLTSTDELYFAAGTLGCAGAMFTASHNPAQYNGIKLCRAGATPVSTDTGLAQIRAMLLDGIPSYAGEEGSVEKRDVLEAYAMFLRELVPVKRKLTVAVDAANGMAGLTVPAVLGDMDVRELYFELDGTFPNHEANPLDPKNLVDLQKFTPEQGADIGLAFDGDADRCFVVDERGRPVSPSAITALIASRTLAEHPGATIIHNLITSRAVPEIVEEAGGTAVRTRVGHSYIKAEMAARGALFGGEHSAHYYFTEFFNADSGLLAALHVLAALAEFDGPLSELMARYERYEASGETNSEVADQAAATQRVLDAFAERTADVDRLDGVTVTLTDSKAWFNVRASNTEPLLRLNVEAPTRAEVEELVSEILAVIRA</sequence>
<dbReference type="InterPro" id="IPR005846">
    <property type="entry name" value="A-D-PHexomutase_a/b/a-III"/>
</dbReference>
<dbReference type="Pfam" id="PF00408">
    <property type="entry name" value="PGM_PMM_IV"/>
    <property type="match status" value="1"/>
</dbReference>
<evidence type="ECO:0000256" key="5">
    <source>
        <dbReference type="ARBA" id="ARBA00022842"/>
    </source>
</evidence>
<evidence type="ECO:0000259" key="8">
    <source>
        <dbReference type="Pfam" id="PF02878"/>
    </source>
</evidence>
<name>A0ABT1G1S3_9CORY</name>
<dbReference type="SUPFAM" id="SSF55957">
    <property type="entry name" value="Phosphoglucomutase, C-terminal domain"/>
    <property type="match status" value="1"/>
</dbReference>
<evidence type="ECO:0000259" key="10">
    <source>
        <dbReference type="Pfam" id="PF02880"/>
    </source>
</evidence>
<evidence type="ECO:0000259" key="9">
    <source>
        <dbReference type="Pfam" id="PF02879"/>
    </source>
</evidence>
<feature type="domain" description="Alpha-D-phosphohexomutase alpha/beta/alpha" evidence="8">
    <location>
        <begin position="12"/>
        <end position="135"/>
    </location>
</feature>
<feature type="domain" description="Alpha-D-phosphohexomutase alpha/beta/alpha" evidence="9">
    <location>
        <begin position="161"/>
        <end position="256"/>
    </location>
</feature>
<dbReference type="Proteomes" id="UP001204000">
    <property type="component" value="Unassembled WGS sequence"/>
</dbReference>
<evidence type="ECO:0000256" key="6">
    <source>
        <dbReference type="ARBA" id="ARBA00023235"/>
    </source>
</evidence>
<accession>A0ABT1G1S3</accession>
<dbReference type="InterPro" id="IPR005845">
    <property type="entry name" value="A-D-PHexomutase_a/b/a-II"/>
</dbReference>
<evidence type="ECO:0000313" key="12">
    <source>
        <dbReference type="Proteomes" id="UP001204000"/>
    </source>
</evidence>
<evidence type="ECO:0000256" key="3">
    <source>
        <dbReference type="ARBA" id="ARBA00022553"/>
    </source>
</evidence>
<protein>
    <submittedName>
        <fullName evidence="11">Phosphomannomutase/phosphoglucomutase</fullName>
    </submittedName>
</protein>
<keyword evidence="4" id="KW-0479">Metal-binding</keyword>
<dbReference type="InterPro" id="IPR005844">
    <property type="entry name" value="A-D-PHexomutase_a/b/a-I"/>
</dbReference>
<dbReference type="NCBIfam" id="NF007088">
    <property type="entry name" value="PRK09542.1"/>
    <property type="match status" value="1"/>
</dbReference>
<comment type="cofactor">
    <cofactor evidence="1">
        <name>Mg(2+)</name>
        <dbReference type="ChEBI" id="CHEBI:18420"/>
    </cofactor>
</comment>
<dbReference type="Pfam" id="PF02879">
    <property type="entry name" value="PGM_PMM_II"/>
    <property type="match status" value="1"/>
</dbReference>
<keyword evidence="6" id="KW-0413">Isomerase</keyword>
<dbReference type="Pfam" id="PF02880">
    <property type="entry name" value="PGM_PMM_III"/>
    <property type="match status" value="1"/>
</dbReference>
<evidence type="ECO:0000313" key="11">
    <source>
        <dbReference type="EMBL" id="MCP1387974.1"/>
    </source>
</evidence>
<dbReference type="PRINTS" id="PR00509">
    <property type="entry name" value="PGMPMM"/>
</dbReference>
<dbReference type="RefSeq" id="WP_253577981.1">
    <property type="nucleotide sequence ID" value="NZ_JAMFTQ010000007.1"/>
</dbReference>
<dbReference type="PANTHER" id="PTHR43771">
    <property type="entry name" value="PHOSPHOMANNOMUTASE"/>
    <property type="match status" value="1"/>
</dbReference>
<evidence type="ECO:0000256" key="4">
    <source>
        <dbReference type="ARBA" id="ARBA00022723"/>
    </source>
</evidence>
<dbReference type="InterPro" id="IPR005841">
    <property type="entry name" value="Alpha-D-phosphohexomutase_SF"/>
</dbReference>
<proteinExistence type="inferred from homology"/>
<organism evidence="11 12">
    <name type="scientific">Corynebacterium stercoris</name>
    <dbReference type="NCBI Taxonomy" id="2943490"/>
    <lineage>
        <taxon>Bacteria</taxon>
        <taxon>Bacillati</taxon>
        <taxon>Actinomycetota</taxon>
        <taxon>Actinomycetes</taxon>
        <taxon>Mycobacteriales</taxon>
        <taxon>Corynebacteriaceae</taxon>
        <taxon>Corynebacterium</taxon>
    </lineage>
</organism>
<feature type="domain" description="Alpha-D-phosphohexomutase C-terminal" evidence="7">
    <location>
        <begin position="375"/>
        <end position="449"/>
    </location>
</feature>
<dbReference type="EMBL" id="JAMFTQ010000007">
    <property type="protein sequence ID" value="MCP1387974.1"/>
    <property type="molecule type" value="Genomic_DNA"/>
</dbReference>
<evidence type="ECO:0000256" key="1">
    <source>
        <dbReference type="ARBA" id="ARBA00001946"/>
    </source>
</evidence>
<dbReference type="Gene3D" id="3.30.310.50">
    <property type="entry name" value="Alpha-D-phosphohexomutase, C-terminal domain"/>
    <property type="match status" value="1"/>
</dbReference>